<dbReference type="RefSeq" id="WP_182164148.1">
    <property type="nucleotide sequence ID" value="NZ_JACFXV010000045.1"/>
</dbReference>
<keyword evidence="3" id="KW-0396">Initiation factor</keyword>
<comment type="caution">
    <text evidence="3">The sequence shown here is derived from an EMBL/GenBank/DDBJ whole genome shotgun (WGS) entry which is preliminary data.</text>
</comment>
<evidence type="ECO:0000256" key="2">
    <source>
        <dbReference type="SAM" id="SignalP"/>
    </source>
</evidence>
<feature type="chain" id="PRO_5033033935" evidence="2">
    <location>
        <begin position="21"/>
        <end position="162"/>
    </location>
</feature>
<dbReference type="PROSITE" id="PS51257">
    <property type="entry name" value="PROKAR_LIPOPROTEIN"/>
    <property type="match status" value="1"/>
</dbReference>
<sequence>MTRLALMIACGLLVSGCATAVRGTTEEVTVVVDPDDAQITTTVGHTCSGNPCSVRVSRKDDFTVTAKKEGYKPKSVHVVSDVSGKGAAGAAGNILLGGVVGLGVDAISGATLDHKPNPVLIELEPEDPSNKATPPGNLDEYRKQIEEEQQKIAKQQANRAGT</sequence>
<gene>
    <name evidence="3" type="ORF">H2509_08055</name>
</gene>
<evidence type="ECO:0000313" key="4">
    <source>
        <dbReference type="Proteomes" id="UP000541109"/>
    </source>
</evidence>
<evidence type="ECO:0000313" key="3">
    <source>
        <dbReference type="EMBL" id="MBA5777082.1"/>
    </source>
</evidence>
<dbReference type="Proteomes" id="UP000541109">
    <property type="component" value="Unassembled WGS sequence"/>
</dbReference>
<organism evidence="3 4">
    <name type="scientific">Stappia albiluteola</name>
    <dbReference type="NCBI Taxonomy" id="2758565"/>
    <lineage>
        <taxon>Bacteria</taxon>
        <taxon>Pseudomonadati</taxon>
        <taxon>Pseudomonadota</taxon>
        <taxon>Alphaproteobacteria</taxon>
        <taxon>Hyphomicrobiales</taxon>
        <taxon>Stappiaceae</taxon>
        <taxon>Stappia</taxon>
    </lineage>
</organism>
<protein>
    <submittedName>
        <fullName evidence="3">Translation initiation factor 2</fullName>
    </submittedName>
</protein>
<accession>A0A839ADU4</accession>
<feature type="signal peptide" evidence="2">
    <location>
        <begin position="1"/>
        <end position="20"/>
    </location>
</feature>
<dbReference type="EMBL" id="JACFXV010000045">
    <property type="protein sequence ID" value="MBA5777082.1"/>
    <property type="molecule type" value="Genomic_DNA"/>
</dbReference>
<keyword evidence="3" id="KW-0648">Protein biosynthesis</keyword>
<evidence type="ECO:0000256" key="1">
    <source>
        <dbReference type="SAM" id="MobiDB-lite"/>
    </source>
</evidence>
<proteinExistence type="predicted"/>
<name>A0A839ADU4_9HYPH</name>
<feature type="region of interest" description="Disordered" evidence="1">
    <location>
        <begin position="122"/>
        <end position="141"/>
    </location>
</feature>
<dbReference type="GO" id="GO:0003743">
    <property type="term" value="F:translation initiation factor activity"/>
    <property type="evidence" value="ECO:0007669"/>
    <property type="project" value="UniProtKB-KW"/>
</dbReference>
<dbReference type="AlphaFoldDB" id="A0A839ADU4"/>
<keyword evidence="2" id="KW-0732">Signal</keyword>
<reference evidence="3 4" key="1">
    <citation type="submission" date="2020-07" db="EMBL/GenBank/DDBJ databases">
        <title>Stappia sp., F7233, whole genome shotgun sequencing project.</title>
        <authorList>
            <person name="Jiang S."/>
            <person name="Liu Z.W."/>
            <person name="Du Z.J."/>
        </authorList>
    </citation>
    <scope>NUCLEOTIDE SEQUENCE [LARGE SCALE GENOMIC DNA]</scope>
    <source>
        <strain evidence="3 4">F7233</strain>
    </source>
</reference>
<keyword evidence="4" id="KW-1185">Reference proteome</keyword>